<accession>A0A6H1ZC90</accession>
<dbReference type="EMBL" id="MT144612">
    <property type="protein sequence ID" value="QJH95078.1"/>
    <property type="molecule type" value="Genomic_DNA"/>
</dbReference>
<protein>
    <submittedName>
        <fullName evidence="1">Uncharacterized protein</fullName>
    </submittedName>
</protein>
<dbReference type="EMBL" id="MT143985">
    <property type="protein sequence ID" value="QJA45079.1"/>
    <property type="molecule type" value="Genomic_DNA"/>
</dbReference>
<name>A0A6H1ZC90_9ZZZZ</name>
<sequence>MPMILFFICENSREAEQKALGLRLNGYNTQIKEVKKTPHGEERIYKVFAERMDRWEIAREKKA</sequence>
<dbReference type="AlphaFoldDB" id="A0A6H1ZC90"/>
<proteinExistence type="predicted"/>
<reference evidence="1" key="1">
    <citation type="submission" date="2020-03" db="EMBL/GenBank/DDBJ databases">
        <title>The deep terrestrial virosphere.</title>
        <authorList>
            <person name="Holmfeldt K."/>
            <person name="Nilsson E."/>
            <person name="Simone D."/>
            <person name="Lopez-Fernandez M."/>
            <person name="Wu X."/>
            <person name="de Brujin I."/>
            <person name="Lundin D."/>
            <person name="Andersson A."/>
            <person name="Bertilsson S."/>
            <person name="Dopson M."/>
        </authorList>
    </citation>
    <scope>NUCLEOTIDE SEQUENCE</scope>
    <source>
        <strain evidence="1">TM448A00172</strain>
        <strain evidence="2">TM448B00344</strain>
    </source>
</reference>
<organism evidence="1">
    <name type="scientific">viral metagenome</name>
    <dbReference type="NCBI Taxonomy" id="1070528"/>
    <lineage>
        <taxon>unclassified sequences</taxon>
        <taxon>metagenomes</taxon>
        <taxon>organismal metagenomes</taxon>
    </lineage>
</organism>
<gene>
    <name evidence="1" type="ORF">TM448A00172_0038</name>
    <name evidence="2" type="ORF">TM448B00344_0024</name>
</gene>
<evidence type="ECO:0000313" key="1">
    <source>
        <dbReference type="EMBL" id="QJA45079.1"/>
    </source>
</evidence>
<evidence type="ECO:0000313" key="2">
    <source>
        <dbReference type="EMBL" id="QJH95078.1"/>
    </source>
</evidence>